<sequence length="313" mass="35783">MCAASGTTHRINGQRNPFIGPLLLRIDPPSPENFTTTTPMTFSITANHAHCPPWWCSTTGEVLGTRLDLSTAFHPQINGQSERMIQILEDMLRACMLDFGGSWDQYLPLTEFAYNNSYQSSIQMASFEALYGRRCRSSIRWFEVGELRLVGLDLIQEVIEKVKIIRDHLLTAQSRQKSYSDQRRRPLEFSVGEHVFLRVSPMKGILRFGWKGKHSPRFIGPFEILKRVGQVAYRLALPPDLPSVHLVFHVSMLRKYVHDPSHIIQLQSVQLDENLSYTEQPVAIMDKRVKHLRSKDVVLVKVAWKGPAGEEMT</sequence>
<accession>A0A445LC04</accession>
<dbReference type="PANTHER" id="PTHR46148">
    <property type="entry name" value="CHROMO DOMAIN-CONTAINING PROTEIN"/>
    <property type="match status" value="1"/>
</dbReference>
<evidence type="ECO:0000259" key="1">
    <source>
        <dbReference type="Pfam" id="PF24626"/>
    </source>
</evidence>
<dbReference type="AlphaFoldDB" id="A0A445LC04"/>
<dbReference type="Proteomes" id="UP000289340">
    <property type="component" value="Chromosome 3"/>
</dbReference>
<proteinExistence type="predicted"/>
<feature type="domain" description="Tf2-1-like SH3-like" evidence="1">
    <location>
        <begin position="192"/>
        <end position="257"/>
    </location>
</feature>
<keyword evidence="3" id="KW-1185">Reference proteome</keyword>
<dbReference type="SUPFAM" id="SSF53098">
    <property type="entry name" value="Ribonuclease H-like"/>
    <property type="match status" value="1"/>
</dbReference>
<reference evidence="2 3" key="1">
    <citation type="submission" date="2018-09" db="EMBL/GenBank/DDBJ databases">
        <title>A high-quality reference genome of wild soybean provides a powerful tool to mine soybean genomes.</title>
        <authorList>
            <person name="Xie M."/>
            <person name="Chung C.Y.L."/>
            <person name="Li M.-W."/>
            <person name="Wong F.-L."/>
            <person name="Chan T.-F."/>
            <person name="Lam H.-M."/>
        </authorList>
    </citation>
    <scope>NUCLEOTIDE SEQUENCE [LARGE SCALE GENOMIC DNA]</scope>
    <source>
        <strain evidence="3">cv. W05</strain>
        <tissue evidence="2">Hypocotyl of etiolated seedlings</tissue>
    </source>
</reference>
<dbReference type="Gene3D" id="3.30.420.10">
    <property type="entry name" value="Ribonuclease H-like superfamily/Ribonuclease H"/>
    <property type="match status" value="1"/>
</dbReference>
<dbReference type="Pfam" id="PF24626">
    <property type="entry name" value="SH3_Tf2-1"/>
    <property type="match status" value="1"/>
</dbReference>
<organism evidence="2 3">
    <name type="scientific">Glycine soja</name>
    <name type="common">Wild soybean</name>
    <dbReference type="NCBI Taxonomy" id="3848"/>
    <lineage>
        <taxon>Eukaryota</taxon>
        <taxon>Viridiplantae</taxon>
        <taxon>Streptophyta</taxon>
        <taxon>Embryophyta</taxon>
        <taxon>Tracheophyta</taxon>
        <taxon>Spermatophyta</taxon>
        <taxon>Magnoliopsida</taxon>
        <taxon>eudicotyledons</taxon>
        <taxon>Gunneridae</taxon>
        <taxon>Pentapetalae</taxon>
        <taxon>rosids</taxon>
        <taxon>fabids</taxon>
        <taxon>Fabales</taxon>
        <taxon>Fabaceae</taxon>
        <taxon>Papilionoideae</taxon>
        <taxon>50 kb inversion clade</taxon>
        <taxon>NPAAA clade</taxon>
        <taxon>indigoferoid/millettioid clade</taxon>
        <taxon>Phaseoleae</taxon>
        <taxon>Glycine</taxon>
        <taxon>Glycine subgen. Soja</taxon>
    </lineage>
</organism>
<protein>
    <submittedName>
        <fullName evidence="2">Transposon Ty3-G Gag-Pol polyprotein</fullName>
    </submittedName>
</protein>
<dbReference type="PANTHER" id="PTHR46148:SF57">
    <property type="entry name" value="OS12G0499874 PROTEIN"/>
    <property type="match status" value="1"/>
</dbReference>
<name>A0A445LC04_GLYSO</name>
<evidence type="ECO:0000313" key="3">
    <source>
        <dbReference type="Proteomes" id="UP000289340"/>
    </source>
</evidence>
<gene>
    <name evidence="2" type="ORF">D0Y65_007251</name>
</gene>
<evidence type="ECO:0000313" key="2">
    <source>
        <dbReference type="EMBL" id="RZC20813.1"/>
    </source>
</evidence>
<dbReference type="InterPro" id="IPR056924">
    <property type="entry name" value="SH3_Tf2-1"/>
</dbReference>
<dbReference type="EMBL" id="QZWG01000003">
    <property type="protein sequence ID" value="RZC20813.1"/>
    <property type="molecule type" value="Genomic_DNA"/>
</dbReference>
<dbReference type="InterPro" id="IPR036397">
    <property type="entry name" value="RNaseH_sf"/>
</dbReference>
<comment type="caution">
    <text evidence="2">The sequence shown here is derived from an EMBL/GenBank/DDBJ whole genome shotgun (WGS) entry which is preliminary data.</text>
</comment>
<dbReference type="GO" id="GO:0003676">
    <property type="term" value="F:nucleic acid binding"/>
    <property type="evidence" value="ECO:0007669"/>
    <property type="project" value="InterPro"/>
</dbReference>
<dbReference type="InterPro" id="IPR012337">
    <property type="entry name" value="RNaseH-like_sf"/>
</dbReference>